<dbReference type="InterPro" id="IPR002491">
    <property type="entry name" value="ABC_transptr_periplasmic_BD"/>
</dbReference>
<organism evidence="5 6">
    <name type="scientific">Actinobaculum massiliense ACS-171-V-Col2</name>
    <dbReference type="NCBI Taxonomy" id="883066"/>
    <lineage>
        <taxon>Bacteria</taxon>
        <taxon>Bacillati</taxon>
        <taxon>Actinomycetota</taxon>
        <taxon>Actinomycetes</taxon>
        <taxon>Actinomycetales</taxon>
        <taxon>Actinomycetaceae</taxon>
        <taxon>Actinobaculum</taxon>
    </lineage>
</organism>
<dbReference type="PROSITE" id="PS51257">
    <property type="entry name" value="PROKAR_LIPOPROTEIN"/>
    <property type="match status" value="1"/>
</dbReference>
<gene>
    <name evidence="5" type="ORF">HMPREF9233_00321</name>
</gene>
<evidence type="ECO:0000259" key="4">
    <source>
        <dbReference type="PROSITE" id="PS50983"/>
    </source>
</evidence>
<name>K9EE72_9ACTO</name>
<keyword evidence="6" id="KW-1185">Reference proteome</keyword>
<feature type="compositionally biased region" description="Polar residues" evidence="2">
    <location>
        <begin position="39"/>
        <end position="48"/>
    </location>
</feature>
<dbReference type="PATRIC" id="fig|883066.3.peg.333"/>
<dbReference type="PROSITE" id="PS50983">
    <property type="entry name" value="FE_B12_PBP"/>
    <property type="match status" value="1"/>
</dbReference>
<proteinExistence type="inferred from homology"/>
<evidence type="ECO:0000256" key="1">
    <source>
        <dbReference type="ARBA" id="ARBA00008814"/>
    </source>
</evidence>
<dbReference type="eggNOG" id="COG4558">
    <property type="taxonomic scope" value="Bacteria"/>
</dbReference>
<dbReference type="SUPFAM" id="SSF53807">
    <property type="entry name" value="Helical backbone' metal receptor"/>
    <property type="match status" value="1"/>
</dbReference>
<feature type="compositionally biased region" description="Low complexity" evidence="2">
    <location>
        <begin position="74"/>
        <end position="83"/>
    </location>
</feature>
<protein>
    <recommendedName>
        <fullName evidence="4">Fe/B12 periplasmic-binding domain-containing protein</fullName>
    </recommendedName>
</protein>
<dbReference type="Proteomes" id="UP000009888">
    <property type="component" value="Unassembled WGS sequence"/>
</dbReference>
<dbReference type="AlphaFoldDB" id="K9EE72"/>
<dbReference type="InterPro" id="IPR050902">
    <property type="entry name" value="ABC_Transporter_SBP"/>
</dbReference>
<dbReference type="HOGENOM" id="CLU_038034_6_1_11"/>
<keyword evidence="3" id="KW-0732">Signal</keyword>
<feature type="signal peptide" evidence="3">
    <location>
        <begin position="1"/>
        <end position="31"/>
    </location>
</feature>
<evidence type="ECO:0000313" key="5">
    <source>
        <dbReference type="EMBL" id="EKU95534.1"/>
    </source>
</evidence>
<dbReference type="Gene3D" id="3.40.50.1980">
    <property type="entry name" value="Nitrogenase molybdenum iron protein domain"/>
    <property type="match status" value="2"/>
</dbReference>
<dbReference type="STRING" id="202789.GCA_001457435_00399"/>
<dbReference type="Pfam" id="PF01497">
    <property type="entry name" value="Peripla_BP_2"/>
    <property type="match status" value="1"/>
</dbReference>
<evidence type="ECO:0000256" key="3">
    <source>
        <dbReference type="SAM" id="SignalP"/>
    </source>
</evidence>
<feature type="chain" id="PRO_5038651538" description="Fe/B12 periplasmic-binding domain-containing protein" evidence="3">
    <location>
        <begin position="32"/>
        <end position="366"/>
    </location>
</feature>
<feature type="region of interest" description="Disordered" evidence="2">
    <location>
        <begin position="39"/>
        <end position="83"/>
    </location>
</feature>
<dbReference type="EMBL" id="AGWL01000002">
    <property type="protein sequence ID" value="EKU95534.1"/>
    <property type="molecule type" value="Genomic_DNA"/>
</dbReference>
<accession>K9EE72</accession>
<evidence type="ECO:0000313" key="6">
    <source>
        <dbReference type="Proteomes" id="UP000009888"/>
    </source>
</evidence>
<sequence>MYGRESKRFMSRKFWASLSGLVLVLSGCSLGAASSEMETITEQTQSASVPAADSAGEGPRQLRGMGTVPDLGDPVPVAQAPAPQLPVTVKDADNKDVTITDTSRIVTLDLSGSISRTVIGLGLENTIVGRSASDTASGLAGVPVVTREGHAVNSEAILAQSPSLVMTDGSLRGSEGELATLRASGITVLKVKHAHSFDGAPDRVREVATALGVPGVGETLAVQTAQSIRDAKEQIAQWTPADPMSGIFLNIRAQAGVFSILGSSSGVTDLIEALGMKDMAAANGITQAVPASQEALLAADPEVIFVMVKGLESFGGLEALLAQPGLAETTAGKHQRIIQIPDNQSLSFGPQAGEMLLETAKVVYGK</sequence>
<reference evidence="5 6" key="1">
    <citation type="submission" date="2012-09" db="EMBL/GenBank/DDBJ databases">
        <title>The Genome Sequence of Actinobaculum massiliae ACS-171-V-COL2.</title>
        <authorList>
            <consortium name="The Broad Institute Genome Sequencing Platform"/>
            <person name="Earl A."/>
            <person name="Ward D."/>
            <person name="Feldgarden M."/>
            <person name="Gevers D."/>
            <person name="Saerens B."/>
            <person name="Vaneechoutte M."/>
            <person name="Walker B."/>
            <person name="Young S.K."/>
            <person name="Zeng Q."/>
            <person name="Gargeya S."/>
            <person name="Fitzgerald M."/>
            <person name="Haas B."/>
            <person name="Abouelleil A."/>
            <person name="Alvarado L."/>
            <person name="Arachchi H.M."/>
            <person name="Berlin A."/>
            <person name="Chapman S.B."/>
            <person name="Goldberg J."/>
            <person name="Griggs A."/>
            <person name="Gujja S."/>
            <person name="Hansen M."/>
            <person name="Howarth C."/>
            <person name="Imamovic A."/>
            <person name="Larimer J."/>
            <person name="McCowen C."/>
            <person name="Montmayeur A."/>
            <person name="Murphy C."/>
            <person name="Neiman D."/>
            <person name="Pearson M."/>
            <person name="Priest M."/>
            <person name="Roberts A."/>
            <person name="Saif S."/>
            <person name="Shea T."/>
            <person name="Sisk P."/>
            <person name="Sykes S."/>
            <person name="Wortman J."/>
            <person name="Nusbaum C."/>
            <person name="Birren B."/>
        </authorList>
    </citation>
    <scope>NUCLEOTIDE SEQUENCE [LARGE SCALE GENOMIC DNA]</scope>
    <source>
        <strain evidence="6">ACS-171-V-Col2</strain>
    </source>
</reference>
<comment type="similarity">
    <text evidence="1">Belongs to the bacterial solute-binding protein 8 family.</text>
</comment>
<dbReference type="PANTHER" id="PTHR30535:SF4">
    <property type="entry name" value="HEMIN-BINDING PERIPLASMIC PROTEIN HMUT"/>
    <property type="match status" value="1"/>
</dbReference>
<feature type="domain" description="Fe/B12 periplasmic-binding" evidence="4">
    <location>
        <begin position="104"/>
        <end position="366"/>
    </location>
</feature>
<evidence type="ECO:0000256" key="2">
    <source>
        <dbReference type="SAM" id="MobiDB-lite"/>
    </source>
</evidence>
<dbReference type="PANTHER" id="PTHR30535">
    <property type="entry name" value="VITAMIN B12-BINDING PROTEIN"/>
    <property type="match status" value="1"/>
</dbReference>
<comment type="caution">
    <text evidence="5">The sequence shown here is derived from an EMBL/GenBank/DDBJ whole genome shotgun (WGS) entry which is preliminary data.</text>
</comment>